<keyword evidence="1" id="KW-1185">Reference proteome</keyword>
<reference evidence="2" key="1">
    <citation type="submission" date="2017-02" db="UniProtKB">
        <authorList>
            <consortium name="WormBaseParasite"/>
        </authorList>
    </citation>
    <scope>IDENTIFICATION</scope>
</reference>
<accession>A0A0N5BTH9</accession>
<evidence type="ECO:0000313" key="1">
    <source>
        <dbReference type="Proteomes" id="UP000046392"/>
    </source>
</evidence>
<dbReference type="Proteomes" id="UP000046392">
    <property type="component" value="Unplaced"/>
</dbReference>
<dbReference type="WBParaSite" id="SPAL_0000916200.1">
    <property type="protein sequence ID" value="SPAL_0000916200.1"/>
    <property type="gene ID" value="SPAL_0000916200"/>
</dbReference>
<name>A0A0N5BTH9_STREA</name>
<evidence type="ECO:0000313" key="2">
    <source>
        <dbReference type="WBParaSite" id="SPAL_0000916200.1"/>
    </source>
</evidence>
<proteinExistence type="predicted"/>
<dbReference type="AlphaFoldDB" id="A0A0N5BTH9"/>
<sequence>MNDVDEENILSELSETNLIRRQIAKPFPSFLNMNNFVDVFEFMKCNLEGEKIERSVLLYKDIQSFKIKCGDEYDPASNFLGLSNLEVVEDVDSKDFLDKSRTFFGEPLLLDNYVSYFSVVSIEEWKVEDLFSRG</sequence>
<organism evidence="1 2">
    <name type="scientific">Strongyloides papillosus</name>
    <name type="common">Intestinal threadworm</name>
    <dbReference type="NCBI Taxonomy" id="174720"/>
    <lineage>
        <taxon>Eukaryota</taxon>
        <taxon>Metazoa</taxon>
        <taxon>Ecdysozoa</taxon>
        <taxon>Nematoda</taxon>
        <taxon>Chromadorea</taxon>
        <taxon>Rhabditida</taxon>
        <taxon>Tylenchina</taxon>
        <taxon>Panagrolaimomorpha</taxon>
        <taxon>Strongyloidoidea</taxon>
        <taxon>Strongyloididae</taxon>
        <taxon>Strongyloides</taxon>
    </lineage>
</organism>
<protein>
    <submittedName>
        <fullName evidence="2">Uncharacterized protein</fullName>
    </submittedName>
</protein>